<reference evidence="1 2" key="1">
    <citation type="journal article" date="2018" name="Science">
        <title>The opium poppy genome and morphinan production.</title>
        <authorList>
            <person name="Guo L."/>
            <person name="Winzer T."/>
            <person name="Yang X."/>
            <person name="Li Y."/>
            <person name="Ning Z."/>
            <person name="He Z."/>
            <person name="Teodor R."/>
            <person name="Lu Y."/>
            <person name="Bowser T.A."/>
            <person name="Graham I.A."/>
            <person name="Ye K."/>
        </authorList>
    </citation>
    <scope>NUCLEOTIDE SEQUENCE [LARGE SCALE GENOMIC DNA]</scope>
    <source>
        <strain evidence="2">cv. HN1</strain>
        <tissue evidence="1">Leaves</tissue>
    </source>
</reference>
<keyword evidence="2" id="KW-1185">Reference proteome</keyword>
<sequence length="107" mass="12735">MLLCDSLEIADPRRFEPDIRKFILDIYKVEGKGNWKNFSVGAEDLFMRYAPDKFSTDEGYPYFMDENWFTAESVQNFRIQQDKCLKMDWPPRCHRDASSTRICTYGQ</sequence>
<evidence type="ECO:0000313" key="1">
    <source>
        <dbReference type="EMBL" id="RZC70050.1"/>
    </source>
</evidence>
<proteinExistence type="predicted"/>
<evidence type="ECO:0000313" key="2">
    <source>
        <dbReference type="Proteomes" id="UP000316621"/>
    </source>
</evidence>
<dbReference type="AlphaFoldDB" id="A0A4Y7KCH1"/>
<dbReference type="Proteomes" id="UP000316621">
    <property type="component" value="Chromosome 7"/>
</dbReference>
<protein>
    <submittedName>
        <fullName evidence="1">Uncharacterized protein</fullName>
    </submittedName>
</protein>
<dbReference type="Gramene" id="RZC70050">
    <property type="protein sequence ID" value="RZC70050"/>
    <property type="gene ID" value="C5167_033180"/>
</dbReference>
<dbReference type="EMBL" id="CM010721">
    <property type="protein sequence ID" value="RZC70050.1"/>
    <property type="molecule type" value="Genomic_DNA"/>
</dbReference>
<gene>
    <name evidence="1" type="ORF">C5167_033180</name>
</gene>
<accession>A0A4Y7KCH1</accession>
<dbReference type="STRING" id="3469.A0A4Y7KCH1"/>
<organism evidence="1 2">
    <name type="scientific">Papaver somniferum</name>
    <name type="common">Opium poppy</name>
    <dbReference type="NCBI Taxonomy" id="3469"/>
    <lineage>
        <taxon>Eukaryota</taxon>
        <taxon>Viridiplantae</taxon>
        <taxon>Streptophyta</taxon>
        <taxon>Embryophyta</taxon>
        <taxon>Tracheophyta</taxon>
        <taxon>Spermatophyta</taxon>
        <taxon>Magnoliopsida</taxon>
        <taxon>Ranunculales</taxon>
        <taxon>Papaveraceae</taxon>
        <taxon>Papaveroideae</taxon>
        <taxon>Papaver</taxon>
    </lineage>
</organism>
<name>A0A4Y7KCH1_PAPSO</name>